<proteinExistence type="predicted"/>
<dbReference type="EMBL" id="PCWA01000084">
    <property type="protein sequence ID" value="PIQ88805.1"/>
    <property type="molecule type" value="Genomic_DNA"/>
</dbReference>
<feature type="domain" description="PilZ" evidence="1">
    <location>
        <begin position="57"/>
        <end position="165"/>
    </location>
</feature>
<evidence type="ECO:0000259" key="1">
    <source>
        <dbReference type="Pfam" id="PF07238"/>
    </source>
</evidence>
<dbReference type="Proteomes" id="UP000229641">
    <property type="component" value="Unassembled WGS sequence"/>
</dbReference>
<comment type="caution">
    <text evidence="2">The sequence shown here is derived from an EMBL/GenBank/DDBJ whole genome shotgun (WGS) entry which is preliminary data.</text>
</comment>
<protein>
    <recommendedName>
        <fullName evidence="1">PilZ domain-containing protein</fullName>
    </recommendedName>
</protein>
<dbReference type="InterPro" id="IPR009875">
    <property type="entry name" value="PilZ_domain"/>
</dbReference>
<dbReference type="Gene3D" id="2.40.10.220">
    <property type="entry name" value="predicted glycosyltransferase like domains"/>
    <property type="match status" value="1"/>
</dbReference>
<evidence type="ECO:0000313" key="2">
    <source>
        <dbReference type="EMBL" id="PIQ88805.1"/>
    </source>
</evidence>
<organism evidence="2 3">
    <name type="scientific">Candidatus Ghiorseimicrobium undicola</name>
    <dbReference type="NCBI Taxonomy" id="1974746"/>
    <lineage>
        <taxon>Bacteria</taxon>
        <taxon>Pseudomonadati</taxon>
        <taxon>Candidatus Omnitrophota</taxon>
        <taxon>Candidatus Ghiorseimicrobium</taxon>
    </lineage>
</organism>
<dbReference type="GO" id="GO:0035438">
    <property type="term" value="F:cyclic-di-GMP binding"/>
    <property type="evidence" value="ECO:0007669"/>
    <property type="project" value="InterPro"/>
</dbReference>
<accession>A0A2H0LZ93</accession>
<evidence type="ECO:0000313" key="3">
    <source>
        <dbReference type="Proteomes" id="UP000229641"/>
    </source>
</evidence>
<name>A0A2H0LZ93_9BACT</name>
<dbReference type="AlphaFoldDB" id="A0A2H0LZ93"/>
<dbReference type="Pfam" id="PF07238">
    <property type="entry name" value="PilZ"/>
    <property type="match status" value="1"/>
</dbReference>
<sequence length="172" mass="19425">MVPSFAEAKDNLAELCTTNGNGKNSAKHKRNIDYLNAIGKVKVNKEVENMPADDFKEKRKFSRLNLSVLVDYKIVHKDSSESGNTKNISAGGICLIVYEDIEIGSQLKLNIYLPEQDFPLLAEGRVVWKDDFIVGDDNRIRFEVGIEFIKIDERDRQVIANYVFGARNNLSA</sequence>
<dbReference type="SUPFAM" id="SSF141371">
    <property type="entry name" value="PilZ domain-like"/>
    <property type="match status" value="1"/>
</dbReference>
<gene>
    <name evidence="2" type="ORF">COV72_05870</name>
</gene>
<reference evidence="2 3" key="1">
    <citation type="submission" date="2017-09" db="EMBL/GenBank/DDBJ databases">
        <title>Depth-based differentiation of microbial function through sediment-hosted aquifers and enrichment of novel symbionts in the deep terrestrial subsurface.</title>
        <authorList>
            <person name="Probst A.J."/>
            <person name="Ladd B."/>
            <person name="Jarett J.K."/>
            <person name="Geller-Mcgrath D.E."/>
            <person name="Sieber C.M."/>
            <person name="Emerson J.B."/>
            <person name="Anantharaman K."/>
            <person name="Thomas B.C."/>
            <person name="Malmstrom R."/>
            <person name="Stieglmeier M."/>
            <person name="Klingl A."/>
            <person name="Woyke T."/>
            <person name="Ryan C.M."/>
            <person name="Banfield J.F."/>
        </authorList>
    </citation>
    <scope>NUCLEOTIDE SEQUENCE [LARGE SCALE GENOMIC DNA]</scope>
    <source>
        <strain evidence="2">CG11_big_fil_rev_8_21_14_0_20_42_13</strain>
    </source>
</reference>